<dbReference type="Pfam" id="PF01436">
    <property type="entry name" value="NHL"/>
    <property type="match status" value="2"/>
</dbReference>
<evidence type="ECO:0000313" key="8">
    <source>
        <dbReference type="Proteomes" id="UP000663848"/>
    </source>
</evidence>
<keyword evidence="1" id="KW-0677">Repeat</keyword>
<evidence type="ECO:0000313" key="5">
    <source>
        <dbReference type="EMBL" id="CAF4382605.1"/>
    </source>
</evidence>
<name>A0A821GDV3_9BILA</name>
<dbReference type="InterPro" id="IPR001258">
    <property type="entry name" value="NHL_repeat"/>
</dbReference>
<dbReference type="InterPro" id="IPR011042">
    <property type="entry name" value="6-blade_b-propeller_TolB-like"/>
</dbReference>
<protein>
    <submittedName>
        <fullName evidence="7">Uncharacterized protein</fullName>
    </submittedName>
</protein>
<dbReference type="PANTHER" id="PTHR24104:SF51">
    <property type="entry name" value="SMP-30_GLUCONOLACTONASE_LRE-LIKE REGION DOMAIN-CONTAINING PROTEIN"/>
    <property type="match status" value="1"/>
</dbReference>
<organism evidence="7 8">
    <name type="scientific">Rotaria socialis</name>
    <dbReference type="NCBI Taxonomy" id="392032"/>
    <lineage>
        <taxon>Eukaryota</taxon>
        <taxon>Metazoa</taxon>
        <taxon>Spiralia</taxon>
        <taxon>Gnathifera</taxon>
        <taxon>Rotifera</taxon>
        <taxon>Eurotatoria</taxon>
        <taxon>Bdelloidea</taxon>
        <taxon>Philodinida</taxon>
        <taxon>Philodinidae</taxon>
        <taxon>Rotaria</taxon>
    </lineage>
</organism>
<dbReference type="EMBL" id="CAJOBQ010001617">
    <property type="protein sequence ID" value="CAF4502092.1"/>
    <property type="molecule type" value="Genomic_DNA"/>
</dbReference>
<dbReference type="EMBL" id="CAJOBP010000773">
    <property type="protein sequence ID" value="CAF4218991.1"/>
    <property type="molecule type" value="Genomic_DNA"/>
</dbReference>
<dbReference type="Proteomes" id="UP000663851">
    <property type="component" value="Unassembled WGS sequence"/>
</dbReference>
<feature type="region of interest" description="Disordered" evidence="3">
    <location>
        <begin position="534"/>
        <end position="559"/>
    </location>
</feature>
<gene>
    <name evidence="5" type="ORF">HFQ381_LOCUS18849</name>
    <name evidence="7" type="ORF">QYT958_LOCUS15693</name>
    <name evidence="6" type="ORF">TSG867_LOCUS21178</name>
    <name evidence="4" type="ORF">UJA718_LOCUS7614</name>
</gene>
<evidence type="ECO:0000313" key="9">
    <source>
        <dbReference type="Proteomes" id="UP000663873"/>
    </source>
</evidence>
<evidence type="ECO:0000313" key="7">
    <source>
        <dbReference type="EMBL" id="CAF4664601.1"/>
    </source>
</evidence>
<dbReference type="CDD" id="cd05819">
    <property type="entry name" value="NHL"/>
    <property type="match status" value="1"/>
</dbReference>
<evidence type="ECO:0000256" key="2">
    <source>
        <dbReference type="PROSITE-ProRule" id="PRU00504"/>
    </source>
</evidence>
<feature type="region of interest" description="Disordered" evidence="3">
    <location>
        <begin position="1"/>
        <end position="21"/>
    </location>
</feature>
<dbReference type="Proteomes" id="UP000663862">
    <property type="component" value="Unassembled WGS sequence"/>
</dbReference>
<feature type="compositionally biased region" description="Polar residues" evidence="3">
    <location>
        <begin position="547"/>
        <end position="559"/>
    </location>
</feature>
<dbReference type="PROSITE" id="PS51125">
    <property type="entry name" value="NHL"/>
    <property type="match status" value="2"/>
</dbReference>
<dbReference type="Gene3D" id="2.120.10.30">
    <property type="entry name" value="TolB, C-terminal domain"/>
    <property type="match status" value="3"/>
</dbReference>
<dbReference type="SMART" id="SM00135">
    <property type="entry name" value="LY"/>
    <property type="match status" value="2"/>
</dbReference>
<dbReference type="GO" id="GO:0061630">
    <property type="term" value="F:ubiquitin protein ligase activity"/>
    <property type="evidence" value="ECO:0007669"/>
    <property type="project" value="TreeGrafter"/>
</dbReference>
<dbReference type="GO" id="GO:0043161">
    <property type="term" value="P:proteasome-mediated ubiquitin-dependent protein catabolic process"/>
    <property type="evidence" value="ECO:0007669"/>
    <property type="project" value="TreeGrafter"/>
</dbReference>
<accession>A0A821GDV3</accession>
<feature type="repeat" description="NHL" evidence="2">
    <location>
        <begin position="339"/>
        <end position="383"/>
    </location>
</feature>
<dbReference type="Proteomes" id="UP000663848">
    <property type="component" value="Unassembled WGS sequence"/>
</dbReference>
<feature type="repeat" description="NHL" evidence="2">
    <location>
        <begin position="489"/>
        <end position="529"/>
    </location>
</feature>
<dbReference type="InterPro" id="IPR050952">
    <property type="entry name" value="TRIM-NHL_E3_ligases"/>
</dbReference>
<evidence type="ECO:0000256" key="1">
    <source>
        <dbReference type="ARBA" id="ARBA00022737"/>
    </source>
</evidence>
<comment type="caution">
    <text evidence="7">The sequence shown here is derived from an EMBL/GenBank/DDBJ whole genome shotgun (WGS) entry which is preliminary data.</text>
</comment>
<evidence type="ECO:0000256" key="3">
    <source>
        <dbReference type="SAM" id="MobiDB-lite"/>
    </source>
</evidence>
<reference evidence="7" key="1">
    <citation type="submission" date="2021-02" db="EMBL/GenBank/DDBJ databases">
        <authorList>
            <person name="Nowell W R."/>
        </authorList>
    </citation>
    <scope>NUCLEOTIDE SEQUENCE</scope>
</reference>
<dbReference type="GO" id="GO:0000209">
    <property type="term" value="P:protein polyubiquitination"/>
    <property type="evidence" value="ECO:0007669"/>
    <property type="project" value="TreeGrafter"/>
</dbReference>
<dbReference type="InterPro" id="IPR000033">
    <property type="entry name" value="LDLR_classB_rpt"/>
</dbReference>
<keyword evidence="9" id="KW-1185">Reference proteome</keyword>
<dbReference type="PANTHER" id="PTHR24104">
    <property type="entry name" value="E3 UBIQUITIN-PROTEIN LIGASE NHLRC1-RELATED"/>
    <property type="match status" value="1"/>
</dbReference>
<proteinExistence type="predicted"/>
<evidence type="ECO:0000313" key="6">
    <source>
        <dbReference type="EMBL" id="CAF4502092.1"/>
    </source>
</evidence>
<dbReference type="AlphaFoldDB" id="A0A821GDV3"/>
<dbReference type="SUPFAM" id="SSF101898">
    <property type="entry name" value="NHL repeat"/>
    <property type="match status" value="1"/>
</dbReference>
<dbReference type="Proteomes" id="UP000663873">
    <property type="component" value="Unassembled WGS sequence"/>
</dbReference>
<sequence>MADEFDPLKQTNDKSDEPIYVNMSAKIQRSVSSNNDDDLLGHEYESVLKTEPNSVNTSIEPKSKPDVYEKLNHMNTAPKIPFRSTNPFDEDIKKPSLSNQIIHKPLQQAIKPTVLEQKAEQKLQSQNYEAGIVTSGYYNEYYEDPSSKKKGFGATLERLVQRFPVLSMFYTPKPAAPVEVYETEYEEKYVEEEEEVVENDEAPQLVEADQLPHELTSEELALNERYSNKERTQIISLQITSQTQPIDVCLHHESYTIYSCDVGRSVVEIFDMYGKLQHTINDSATTKFQPTAIAVAYDGTIILASHFNHRLHMYLPVDLQENQTSEQNKTFTDEYNFQQYKLGSPGHSVNQFHFPAGIAVDYTDGYLYVCDRGNYCIKVLRPEGICERVIELRSHDPKENNIAPIQVAHQQIGEHIACLTGKGESLCFVSKYAEGPTYVECFTIVDNDGLGLRGASGIAIDSEDRIFISDTGHHRIVICTPEGTYITHFGMEGSEPGELKRPCGLDITIDGTIIVADSGNKRLQLFGSVLEQAAEEDPPSAKKSDNKASSLNNTVPAIL</sequence>
<dbReference type="EMBL" id="CAJOBO010001481">
    <property type="protein sequence ID" value="CAF4382605.1"/>
    <property type="molecule type" value="Genomic_DNA"/>
</dbReference>
<evidence type="ECO:0000313" key="4">
    <source>
        <dbReference type="EMBL" id="CAF4218991.1"/>
    </source>
</evidence>
<dbReference type="EMBL" id="CAJOBR010002207">
    <property type="protein sequence ID" value="CAF4664601.1"/>
    <property type="molecule type" value="Genomic_DNA"/>
</dbReference>